<dbReference type="AlphaFoldDB" id="A0A7C8KSB9"/>
<keyword evidence="5" id="KW-1185">Reference proteome</keyword>
<dbReference type="RefSeq" id="WP_153401640.1">
    <property type="nucleotide sequence ID" value="NZ_ML762425.1"/>
</dbReference>
<evidence type="ECO:0000313" key="5">
    <source>
        <dbReference type="Proteomes" id="UP000480246"/>
    </source>
</evidence>
<sequence>MLEKTTRINFLYDFYQALLTEKQRNYMEMYYLEDLSLGEISETFEVSRQAIYDNIRRTEQMLEDYEKKLGLYHRFEKRQKLLKQTKQLLTEQNYDQATDVIDQIMEME</sequence>
<dbReference type="EMBL" id="WEID01000015">
    <property type="protein sequence ID" value="KAB8138710.1"/>
    <property type="molecule type" value="Genomic_DNA"/>
</dbReference>
<reference evidence="4 5" key="1">
    <citation type="submission" date="2019-10" db="EMBL/GenBank/DDBJ databases">
        <title>Gracilibacillus sp. nov. isolated from rice seeds.</title>
        <authorList>
            <person name="He S."/>
        </authorList>
    </citation>
    <scope>NUCLEOTIDE SEQUENCE [LARGE SCALE GENOMIC DNA]</scope>
    <source>
        <strain evidence="4 5">TD8</strain>
    </source>
</reference>
<proteinExistence type="inferred from homology"/>
<dbReference type="OrthoDB" id="6392at2"/>
<evidence type="ECO:0000313" key="4">
    <source>
        <dbReference type="EMBL" id="KAB8138710.1"/>
    </source>
</evidence>
<evidence type="ECO:0000256" key="1">
    <source>
        <dbReference type="ARBA" id="ARBA00008720"/>
    </source>
</evidence>
<dbReference type="Pfam" id="PF04297">
    <property type="entry name" value="UPF0122"/>
    <property type="match status" value="1"/>
</dbReference>
<name>A0A7C8KSB9_9BACI</name>
<organism evidence="4 5">
    <name type="scientific">Gracilibacillus oryzae</name>
    <dbReference type="NCBI Taxonomy" id="1672701"/>
    <lineage>
        <taxon>Bacteria</taxon>
        <taxon>Bacillati</taxon>
        <taxon>Bacillota</taxon>
        <taxon>Bacilli</taxon>
        <taxon>Bacillales</taxon>
        <taxon>Bacillaceae</taxon>
        <taxon>Gracilibacillus</taxon>
    </lineage>
</organism>
<accession>A0A7C8KSB9</accession>
<dbReference type="NCBIfam" id="NF001070">
    <property type="entry name" value="PRK00118.1-6"/>
    <property type="match status" value="1"/>
</dbReference>
<dbReference type="Proteomes" id="UP000480246">
    <property type="component" value="Unassembled WGS sequence"/>
</dbReference>
<dbReference type="GO" id="GO:0003677">
    <property type="term" value="F:DNA binding"/>
    <property type="evidence" value="ECO:0007669"/>
    <property type="project" value="UniProtKB-KW"/>
</dbReference>
<comment type="function">
    <text evidence="2 3">Might take part in the signal recognition particle (SRP) pathway. This is inferred from the conservation of its genetic proximity to ftsY/ffh. May be a regulatory protein.</text>
</comment>
<comment type="caution">
    <text evidence="4">The sequence shown here is derived from an EMBL/GenBank/DDBJ whole genome shotgun (WGS) entry which is preliminary data.</text>
</comment>
<evidence type="ECO:0000256" key="2">
    <source>
        <dbReference type="ARBA" id="ARBA00024764"/>
    </source>
</evidence>
<dbReference type="NCBIfam" id="NF045758">
    <property type="entry name" value="YlxM"/>
    <property type="match status" value="1"/>
</dbReference>
<keyword evidence="4" id="KW-0238">DNA-binding</keyword>
<dbReference type="InterPro" id="IPR054831">
    <property type="entry name" value="UPF0122_fam_protein"/>
</dbReference>
<dbReference type="PANTHER" id="PTHR40083:SF1">
    <property type="entry name" value="UPF0122 PROTEIN YLXM"/>
    <property type="match status" value="1"/>
</dbReference>
<comment type="similarity">
    <text evidence="1 3">Belongs to the UPF0122 family.</text>
</comment>
<dbReference type="InterPro" id="IPR007394">
    <property type="entry name" value="UPF0122"/>
</dbReference>
<dbReference type="HAMAP" id="MF_00245">
    <property type="entry name" value="UPF0122"/>
    <property type="match status" value="1"/>
</dbReference>
<dbReference type="InterPro" id="IPR013324">
    <property type="entry name" value="RNA_pol_sigma_r3/r4-like"/>
</dbReference>
<gene>
    <name evidence="4" type="ORF">F9U64_03590</name>
</gene>
<dbReference type="PANTHER" id="PTHR40083">
    <property type="entry name" value="UPF0122 PROTEIN CBO2450/CLC_2298"/>
    <property type="match status" value="1"/>
</dbReference>
<protein>
    <recommendedName>
        <fullName evidence="3">UPF0122 protein F9U64_03590</fullName>
    </recommendedName>
</protein>
<dbReference type="Gene3D" id="1.10.10.10">
    <property type="entry name" value="Winged helix-like DNA-binding domain superfamily/Winged helix DNA-binding domain"/>
    <property type="match status" value="1"/>
</dbReference>
<dbReference type="InterPro" id="IPR036388">
    <property type="entry name" value="WH-like_DNA-bd_sf"/>
</dbReference>
<dbReference type="SUPFAM" id="SSF88659">
    <property type="entry name" value="Sigma3 and sigma4 domains of RNA polymerase sigma factors"/>
    <property type="match status" value="1"/>
</dbReference>
<evidence type="ECO:0000256" key="3">
    <source>
        <dbReference type="HAMAP-Rule" id="MF_00245"/>
    </source>
</evidence>